<organism evidence="4 5">
    <name type="scientific">Actinomycetospora lemnae</name>
    <dbReference type="NCBI Taxonomy" id="3019891"/>
    <lineage>
        <taxon>Bacteria</taxon>
        <taxon>Bacillati</taxon>
        <taxon>Actinomycetota</taxon>
        <taxon>Actinomycetes</taxon>
        <taxon>Pseudonocardiales</taxon>
        <taxon>Pseudonocardiaceae</taxon>
        <taxon>Actinomycetospora</taxon>
    </lineage>
</organism>
<evidence type="ECO:0000313" key="4">
    <source>
        <dbReference type="EMBL" id="MDD7968326.1"/>
    </source>
</evidence>
<evidence type="ECO:0000259" key="3">
    <source>
        <dbReference type="Pfam" id="PF07885"/>
    </source>
</evidence>
<comment type="caution">
    <text evidence="4">The sequence shown here is derived from an EMBL/GenBank/DDBJ whole genome shotgun (WGS) entry which is preliminary data.</text>
</comment>
<sequence>MEPEAPSRRRVALVLARATVTIVLLVTVYFALPLRAREDDGTLVLFLLGLAALVAMVVWQLRAITTAVHPALRAVEAFASAIPLFLLIFASAYVVLDGTRPGTFTEPMSRVDALYFTVTVFATVGFGDIAPVSQTARVLVTGQMVADLLVLGLLVNAMLEAVRRGRSRRAAPGVRRPGPHPTPPDREE</sequence>
<feature type="transmembrane region" description="Helical" evidence="2">
    <location>
        <begin position="108"/>
        <end position="126"/>
    </location>
</feature>
<keyword evidence="2" id="KW-1133">Transmembrane helix</keyword>
<keyword evidence="2" id="KW-0472">Membrane</keyword>
<keyword evidence="4" id="KW-0813">Transport</keyword>
<dbReference type="EMBL" id="JAQZAO010000012">
    <property type="protein sequence ID" value="MDD7968326.1"/>
    <property type="molecule type" value="Genomic_DNA"/>
</dbReference>
<feature type="transmembrane region" description="Helical" evidence="2">
    <location>
        <begin position="77"/>
        <end position="96"/>
    </location>
</feature>
<proteinExistence type="predicted"/>
<dbReference type="Gene3D" id="1.10.287.70">
    <property type="match status" value="1"/>
</dbReference>
<gene>
    <name evidence="4" type="ORF">PGB27_23530</name>
</gene>
<accession>A0ABT5T1Q8</accession>
<dbReference type="GO" id="GO:0034220">
    <property type="term" value="P:monoatomic ion transmembrane transport"/>
    <property type="evidence" value="ECO:0007669"/>
    <property type="project" value="UniProtKB-KW"/>
</dbReference>
<keyword evidence="5" id="KW-1185">Reference proteome</keyword>
<feature type="region of interest" description="Disordered" evidence="1">
    <location>
        <begin position="168"/>
        <end position="188"/>
    </location>
</feature>
<reference evidence="4 5" key="1">
    <citation type="submission" date="2023-02" db="EMBL/GenBank/DDBJ databases">
        <title>Genome sequencing required for Actinomycetospora new species description.</title>
        <authorList>
            <person name="Saimee Y."/>
            <person name="Duangmal K."/>
        </authorList>
    </citation>
    <scope>NUCLEOTIDE SEQUENCE [LARGE SCALE GENOMIC DNA]</scope>
    <source>
        <strain evidence="4 5">DW7H6</strain>
    </source>
</reference>
<keyword evidence="4" id="KW-0406">Ion transport</keyword>
<keyword evidence="4" id="KW-0407">Ion channel</keyword>
<evidence type="ECO:0000256" key="2">
    <source>
        <dbReference type="SAM" id="Phobius"/>
    </source>
</evidence>
<dbReference type="Pfam" id="PF07885">
    <property type="entry name" value="Ion_trans_2"/>
    <property type="match status" value="1"/>
</dbReference>
<evidence type="ECO:0000313" key="5">
    <source>
        <dbReference type="Proteomes" id="UP001300763"/>
    </source>
</evidence>
<name>A0ABT5T1Q8_9PSEU</name>
<protein>
    <submittedName>
        <fullName evidence="4">Potassium channel family protein</fullName>
    </submittedName>
</protein>
<dbReference type="InterPro" id="IPR013099">
    <property type="entry name" value="K_chnl_dom"/>
</dbReference>
<feature type="domain" description="Potassium channel" evidence="3">
    <location>
        <begin position="84"/>
        <end position="163"/>
    </location>
</feature>
<dbReference type="SUPFAM" id="SSF81324">
    <property type="entry name" value="Voltage-gated potassium channels"/>
    <property type="match status" value="1"/>
</dbReference>
<dbReference type="RefSeq" id="WP_274202860.1">
    <property type="nucleotide sequence ID" value="NZ_JAQZAO010000012.1"/>
</dbReference>
<keyword evidence="2" id="KW-0812">Transmembrane</keyword>
<evidence type="ECO:0000256" key="1">
    <source>
        <dbReference type="SAM" id="MobiDB-lite"/>
    </source>
</evidence>
<feature type="transmembrane region" description="Helical" evidence="2">
    <location>
        <begin position="12"/>
        <end position="32"/>
    </location>
</feature>
<feature type="transmembrane region" description="Helical" evidence="2">
    <location>
        <begin position="44"/>
        <end position="65"/>
    </location>
</feature>
<dbReference type="Proteomes" id="UP001300763">
    <property type="component" value="Unassembled WGS sequence"/>
</dbReference>